<evidence type="ECO:0000256" key="5">
    <source>
        <dbReference type="ARBA" id="ARBA00022491"/>
    </source>
</evidence>
<evidence type="ECO:0000256" key="3">
    <source>
        <dbReference type="ARBA" id="ARBA00006728"/>
    </source>
</evidence>
<dbReference type="RefSeq" id="XP_019702631.1">
    <property type="nucleotide sequence ID" value="XM_019847072.2"/>
</dbReference>
<dbReference type="Proteomes" id="UP000504607">
    <property type="component" value="Chromosome 1"/>
</dbReference>
<comment type="subcellular location">
    <subcellularLocation>
        <location evidence="2 10">Nucleus</location>
    </subcellularLocation>
</comment>
<keyword evidence="5 10" id="KW-0678">Repressor</keyword>
<dbReference type="PROSITE" id="PS51745">
    <property type="entry name" value="PB1"/>
    <property type="match status" value="1"/>
</dbReference>
<dbReference type="GO" id="GO:0005634">
    <property type="term" value="C:nucleus"/>
    <property type="evidence" value="ECO:0007669"/>
    <property type="project" value="UniProtKB-SubCell"/>
</dbReference>
<proteinExistence type="inferred from homology"/>
<evidence type="ECO:0000256" key="11">
    <source>
        <dbReference type="SAM" id="MobiDB-lite"/>
    </source>
</evidence>
<dbReference type="PANTHER" id="PTHR31734:SF2">
    <property type="entry name" value="AUXIN-RESPONSIVE PROTEIN IAA26"/>
    <property type="match status" value="1"/>
</dbReference>
<dbReference type="GeneID" id="105040420"/>
<protein>
    <recommendedName>
        <fullName evidence="10">Auxin-responsive protein</fullName>
    </recommendedName>
</protein>
<feature type="compositionally biased region" description="Low complexity" evidence="11">
    <location>
        <begin position="155"/>
        <end position="166"/>
    </location>
</feature>
<name>A0A6I9QU83_ELAGV</name>
<evidence type="ECO:0000313" key="15">
    <source>
        <dbReference type="RefSeq" id="XP_019702631.1"/>
    </source>
</evidence>
<dbReference type="AlphaFoldDB" id="A0A6I9QU83"/>
<dbReference type="InterPro" id="IPR033389">
    <property type="entry name" value="AUX/IAA_dom"/>
</dbReference>
<evidence type="ECO:0000256" key="7">
    <source>
        <dbReference type="ARBA" id="ARBA00023163"/>
    </source>
</evidence>
<dbReference type="Gene3D" id="3.10.20.90">
    <property type="entry name" value="Phosphatidylinositol 3-kinase Catalytic Subunit, Chain A, domain 1"/>
    <property type="match status" value="1"/>
</dbReference>
<evidence type="ECO:0000256" key="9">
    <source>
        <dbReference type="ARBA" id="ARBA00023294"/>
    </source>
</evidence>
<evidence type="ECO:0000256" key="4">
    <source>
        <dbReference type="ARBA" id="ARBA00011726"/>
    </source>
</evidence>
<dbReference type="SMR" id="A0A6I9QU83"/>
<accession>A0A6I9QU83</accession>
<gene>
    <name evidence="14 15" type="primary">LOC105040420</name>
</gene>
<evidence type="ECO:0000313" key="13">
    <source>
        <dbReference type="Proteomes" id="UP000504607"/>
    </source>
</evidence>
<evidence type="ECO:0000256" key="6">
    <source>
        <dbReference type="ARBA" id="ARBA00023015"/>
    </source>
</evidence>
<comment type="function">
    <text evidence="1 10">Aux/IAA proteins are short-lived transcriptional factors that function as repressors of early auxin response genes at low auxin concentrations.</text>
</comment>
<dbReference type="Pfam" id="PF02309">
    <property type="entry name" value="AUX_IAA"/>
    <property type="match status" value="1"/>
</dbReference>
<comment type="subunit">
    <text evidence="4 10">Homodimers and heterodimers.</text>
</comment>
<feature type="region of interest" description="Disordered" evidence="11">
    <location>
        <begin position="30"/>
        <end position="60"/>
    </location>
</feature>
<evidence type="ECO:0000256" key="8">
    <source>
        <dbReference type="ARBA" id="ARBA00023242"/>
    </source>
</evidence>
<dbReference type="GO" id="GO:0006355">
    <property type="term" value="P:regulation of DNA-templated transcription"/>
    <property type="evidence" value="ECO:0007669"/>
    <property type="project" value="InterPro"/>
</dbReference>
<keyword evidence="7 10" id="KW-0804">Transcription</keyword>
<dbReference type="PANTHER" id="PTHR31734">
    <property type="entry name" value="AUXIN-RESPONSIVE PROTEIN IAA17"/>
    <property type="match status" value="1"/>
</dbReference>
<evidence type="ECO:0000256" key="1">
    <source>
        <dbReference type="ARBA" id="ARBA00002159"/>
    </source>
</evidence>
<dbReference type="OrthoDB" id="615826at2759"/>
<reference evidence="14 15" key="1">
    <citation type="submission" date="2025-04" db="UniProtKB">
        <authorList>
            <consortium name="RefSeq"/>
        </authorList>
    </citation>
    <scope>IDENTIFICATION</scope>
</reference>
<keyword evidence="6 10" id="KW-0805">Transcription regulation</keyword>
<comment type="similarity">
    <text evidence="3 10">Belongs to the Aux/IAA family.</text>
</comment>
<keyword evidence="8 10" id="KW-0539">Nucleus</keyword>
<dbReference type="InterPro" id="IPR053793">
    <property type="entry name" value="PB1-like"/>
</dbReference>
<feature type="domain" description="PB1" evidence="12">
    <location>
        <begin position="210"/>
        <end position="314"/>
    </location>
</feature>
<evidence type="ECO:0000256" key="2">
    <source>
        <dbReference type="ARBA" id="ARBA00004123"/>
    </source>
</evidence>
<dbReference type="GO" id="GO:0009734">
    <property type="term" value="P:auxin-activated signaling pathway"/>
    <property type="evidence" value="ECO:0007669"/>
    <property type="project" value="UniProtKB-UniRule"/>
</dbReference>
<dbReference type="KEGG" id="egu:105040420"/>
<dbReference type="SUPFAM" id="SSF54277">
    <property type="entry name" value="CAD &amp; PB1 domains"/>
    <property type="match status" value="1"/>
</dbReference>
<organism evidence="13 14">
    <name type="scientific">Elaeis guineensis var. tenera</name>
    <name type="common">Oil palm</name>
    <dbReference type="NCBI Taxonomy" id="51953"/>
    <lineage>
        <taxon>Eukaryota</taxon>
        <taxon>Viridiplantae</taxon>
        <taxon>Streptophyta</taxon>
        <taxon>Embryophyta</taxon>
        <taxon>Tracheophyta</taxon>
        <taxon>Spermatophyta</taxon>
        <taxon>Magnoliopsida</taxon>
        <taxon>Liliopsida</taxon>
        <taxon>Arecaceae</taxon>
        <taxon>Arecoideae</taxon>
        <taxon>Cocoseae</taxon>
        <taxon>Elaeidinae</taxon>
        <taxon>Elaeis</taxon>
    </lineage>
</organism>
<feature type="compositionally biased region" description="Polar residues" evidence="11">
    <location>
        <begin position="115"/>
        <end position="132"/>
    </location>
</feature>
<feature type="region of interest" description="Disordered" evidence="11">
    <location>
        <begin position="115"/>
        <end position="203"/>
    </location>
</feature>
<keyword evidence="13" id="KW-1185">Reference proteome</keyword>
<evidence type="ECO:0000259" key="12">
    <source>
        <dbReference type="PROSITE" id="PS51745"/>
    </source>
</evidence>
<dbReference type="InterPro" id="IPR003311">
    <property type="entry name" value="AUX_IAA"/>
</dbReference>
<keyword evidence="9 10" id="KW-0927">Auxin signaling pathway</keyword>
<evidence type="ECO:0000256" key="10">
    <source>
        <dbReference type="RuleBase" id="RU004549"/>
    </source>
</evidence>
<evidence type="ECO:0000313" key="14">
    <source>
        <dbReference type="RefSeq" id="XP_010915232.1"/>
    </source>
</evidence>
<dbReference type="RefSeq" id="XP_010915232.1">
    <property type="nucleotide sequence ID" value="XM_010916930.3"/>
</dbReference>
<feature type="compositionally biased region" description="Polar residues" evidence="11">
    <location>
        <begin position="182"/>
        <end position="199"/>
    </location>
</feature>
<dbReference type="FunFam" id="3.10.20.90:FF:000225">
    <property type="entry name" value="Auxin-responsive protein"/>
    <property type="match status" value="1"/>
</dbReference>
<sequence>MEKDYKNKPDACPQLLDLIPKERDWMVRVSGGGGCGSGSKVSEERKLELRLGPPGGEEESSVLSLGYFSKASKTTNPCAGAKRGFLDTVESKTEDPHQQQSGFFQLHSRGGLGQELSQRTNRNVEQQPQQQSLERKACSSLPPVHAAPGRKAGANNTSQTRNRTTSPAVVGWPPIRSFRKNLASSSSKPTFQSQNGNSETRPKLENCRKGLFVKINMDGIPIGRKIDLKAYDGYEKLSSAVEELFQGLLAAQRDPSTAETQKDAEERKAFTGLLDGTGEYTLVYEDNEGDRMLVGDVPWDMFVSAVKRLRVLKSSDLSVLSLGAVCRKRTATEC</sequence>